<keyword evidence="2" id="KW-1185">Reference proteome</keyword>
<evidence type="ECO:0000313" key="2">
    <source>
        <dbReference type="Proteomes" id="UP001210231"/>
    </source>
</evidence>
<accession>A0ABT4UF00</accession>
<evidence type="ECO:0000313" key="1">
    <source>
        <dbReference type="EMBL" id="MDA3613199.1"/>
    </source>
</evidence>
<dbReference type="RefSeq" id="WP_407029533.1">
    <property type="nucleotide sequence ID" value="NZ_JAQGEF010000001.1"/>
</dbReference>
<comment type="caution">
    <text evidence="1">The sequence shown here is derived from an EMBL/GenBank/DDBJ whole genome shotgun (WGS) entry which is preliminary data.</text>
</comment>
<proteinExistence type="predicted"/>
<protein>
    <submittedName>
        <fullName evidence="1">Nucleotidyltransferase domain-containing protein</fullName>
    </submittedName>
</protein>
<dbReference type="PANTHER" id="PTHR34817">
    <property type="entry name" value="NUCLEOTIDYLTRANSFERASE"/>
    <property type="match status" value="1"/>
</dbReference>
<dbReference type="Pfam" id="PF10127">
    <property type="entry name" value="RlaP"/>
    <property type="match status" value="1"/>
</dbReference>
<dbReference type="Proteomes" id="UP001210231">
    <property type="component" value="Unassembled WGS sequence"/>
</dbReference>
<dbReference type="InterPro" id="IPR018775">
    <property type="entry name" value="RlaP"/>
</dbReference>
<sequence>MKNKITTLLKNIAAKENITILYACESGSRAWGFPSTDSDYDIRIIYVREQSAYLNIHQKKDFFTYPITDNLDVYGWDLRKFLQLLYKSNCTPYEWLQSPIVYIKNDIFFDEMLAVLPMYFNCTQQLYHYKGIAYGSLKDDTIDSVGIKKLFYIVRPLLAALWIVKYRQYPPMHMDGLYKLLSGDLQRIFNDLIQKKAAAAERDILKIDIAVKAFVKDSFKELDLAIFENKSDISNEPLNQIFKKWIAK</sequence>
<reference evidence="1 2" key="1">
    <citation type="submission" date="2022-12" db="EMBL/GenBank/DDBJ databases">
        <title>Chitinophagaceae gen. sp. nov., a new member of the family Chitinophagaceae, isolated from soil in a chemical factory.</title>
        <authorList>
            <person name="Ke Z."/>
        </authorList>
    </citation>
    <scope>NUCLEOTIDE SEQUENCE [LARGE SCALE GENOMIC DNA]</scope>
    <source>
        <strain evidence="1 2">LY-5</strain>
    </source>
</reference>
<organism evidence="1 2">
    <name type="scientific">Polluticaenibacter yanchengensis</name>
    <dbReference type="NCBI Taxonomy" id="3014562"/>
    <lineage>
        <taxon>Bacteria</taxon>
        <taxon>Pseudomonadati</taxon>
        <taxon>Bacteroidota</taxon>
        <taxon>Chitinophagia</taxon>
        <taxon>Chitinophagales</taxon>
        <taxon>Chitinophagaceae</taxon>
        <taxon>Polluticaenibacter</taxon>
    </lineage>
</organism>
<gene>
    <name evidence="1" type="ORF">O3P16_00105</name>
</gene>
<dbReference type="PANTHER" id="PTHR34817:SF2">
    <property type="entry name" value="NUCLEOTIDYLTRANSFERASE"/>
    <property type="match status" value="1"/>
</dbReference>
<name>A0ABT4UF00_9BACT</name>
<dbReference type="EMBL" id="JAQGEF010000001">
    <property type="protein sequence ID" value="MDA3613199.1"/>
    <property type="molecule type" value="Genomic_DNA"/>
</dbReference>